<protein>
    <submittedName>
        <fullName evidence="1">Uncharacterized protein</fullName>
    </submittedName>
</protein>
<reference evidence="1 2" key="1">
    <citation type="submission" date="2018-12" db="EMBL/GenBank/DDBJ databases">
        <authorList>
            <person name="Yu L."/>
        </authorList>
    </citation>
    <scope>NUCLEOTIDE SEQUENCE [LARGE SCALE GENOMIC DNA]</scope>
    <source>
        <strain evidence="1 2">S5H2222</strain>
    </source>
</reference>
<keyword evidence="2" id="KW-1185">Reference proteome</keyword>
<dbReference type="AlphaFoldDB" id="A0A431USA2"/>
<sequence>MLDIESIKSTENDLSSWSFFFLRLSGSLYYYRKVNFSKCFSQNLREFTNLLRDSLSYSRNFFIIYVLSLLFTH</sequence>
<accession>A0A431USA2</accession>
<evidence type="ECO:0000313" key="1">
    <source>
        <dbReference type="EMBL" id="RTQ93337.1"/>
    </source>
</evidence>
<name>A0A431USA2_9BACI</name>
<gene>
    <name evidence="1" type="ORF">EKG35_08905</name>
</gene>
<dbReference type="Proteomes" id="UP000276349">
    <property type="component" value="Unassembled WGS sequence"/>
</dbReference>
<organism evidence="1 2">
    <name type="scientific">Lysinibacillus telephonicus</name>
    <dbReference type="NCBI Taxonomy" id="1714840"/>
    <lineage>
        <taxon>Bacteria</taxon>
        <taxon>Bacillati</taxon>
        <taxon>Bacillota</taxon>
        <taxon>Bacilli</taxon>
        <taxon>Bacillales</taxon>
        <taxon>Bacillaceae</taxon>
        <taxon>Lysinibacillus</taxon>
    </lineage>
</organism>
<proteinExistence type="predicted"/>
<dbReference type="EMBL" id="RXNR01000020">
    <property type="protein sequence ID" value="RTQ93337.1"/>
    <property type="molecule type" value="Genomic_DNA"/>
</dbReference>
<comment type="caution">
    <text evidence="1">The sequence shown here is derived from an EMBL/GenBank/DDBJ whole genome shotgun (WGS) entry which is preliminary data.</text>
</comment>
<evidence type="ECO:0000313" key="2">
    <source>
        <dbReference type="Proteomes" id="UP000276349"/>
    </source>
</evidence>